<organism evidence="2 3">
    <name type="scientific">Streptomyces ipomoeae 91-03</name>
    <dbReference type="NCBI Taxonomy" id="698759"/>
    <lineage>
        <taxon>Bacteria</taxon>
        <taxon>Bacillati</taxon>
        <taxon>Actinomycetota</taxon>
        <taxon>Actinomycetes</taxon>
        <taxon>Kitasatosporales</taxon>
        <taxon>Streptomycetaceae</taxon>
        <taxon>Streptomyces</taxon>
    </lineage>
</organism>
<reference evidence="2 3" key="1">
    <citation type="submission" date="2012-11" db="EMBL/GenBank/DDBJ databases">
        <authorList>
            <person name="Huguet-Tapia J.C."/>
            <person name="Durkin A.S."/>
            <person name="Pettis G.S."/>
            <person name="Badger J.H."/>
        </authorList>
    </citation>
    <scope>NUCLEOTIDE SEQUENCE [LARGE SCALE GENOMIC DNA]</scope>
    <source>
        <strain evidence="2 3">91-03</strain>
    </source>
</reference>
<keyword evidence="3" id="KW-1185">Reference proteome</keyword>
<feature type="domain" description="Novel STAND NTPase 1" evidence="1">
    <location>
        <begin position="2"/>
        <end position="172"/>
    </location>
</feature>
<evidence type="ECO:0000313" key="2">
    <source>
        <dbReference type="EMBL" id="EKX68210.1"/>
    </source>
</evidence>
<dbReference type="Pfam" id="PF20703">
    <property type="entry name" value="nSTAND1"/>
    <property type="match status" value="1"/>
</dbReference>
<dbReference type="InterPro" id="IPR049052">
    <property type="entry name" value="nSTAND1"/>
</dbReference>
<proteinExistence type="predicted"/>
<gene>
    <name evidence="2" type="ORF">STRIP9103_05187</name>
</gene>
<name>L1L682_9ACTN</name>
<sequence>MERELTARLVEEVVDQPCALPMLSHALRETWRRRRSGVLTLAAYEEAGGVHGAIAAAAEHVYGGLSDGQAEAARRLLLALINPGEGTPDTRRPLRRADLREWLDPEVPVVLERLVRARLVTLDEENVELAHEALITGWPRLQRWIEEHRERMREHRHLSEAARDWQEHGRDPGILYRGARLAVADVLFGRGRNDDDLTGRERAFLSASRVAHSMERWTAGRMRSRLRRLTVALSCVVAGALVTGHVAWQEHRAADMARTRAAAREAAALAGRARATDPRTGALLSVAAWRLAPTAESRAALLTALAEPELDVFTGPVQGGEGRVFLTDSGRTLLTVGGGRWSAWDVDTHRRTGSGPLPDVPVTAVSPDGGRWPSPVTATRSCGICP</sequence>
<dbReference type="Proteomes" id="UP000010411">
    <property type="component" value="Unassembled WGS sequence"/>
</dbReference>
<evidence type="ECO:0000259" key="1">
    <source>
        <dbReference type="Pfam" id="PF20703"/>
    </source>
</evidence>
<dbReference type="PATRIC" id="fig|698759.3.peg.1220"/>
<dbReference type="AlphaFoldDB" id="L1L682"/>
<evidence type="ECO:0000313" key="3">
    <source>
        <dbReference type="Proteomes" id="UP000010411"/>
    </source>
</evidence>
<dbReference type="OrthoDB" id="4334208at2"/>
<dbReference type="EMBL" id="AEJC01000094">
    <property type="protein sequence ID" value="EKX68210.1"/>
    <property type="molecule type" value="Genomic_DNA"/>
</dbReference>
<comment type="caution">
    <text evidence="2">The sequence shown here is derived from an EMBL/GenBank/DDBJ whole genome shotgun (WGS) entry which is preliminary data.</text>
</comment>
<protein>
    <submittedName>
        <fullName evidence="2">Gram-positive signal peptide protein, YSIRK family</fullName>
    </submittedName>
</protein>
<accession>L1L682</accession>